<dbReference type="EMBL" id="JAIZAY010000018">
    <property type="protein sequence ID" value="KAJ8024903.1"/>
    <property type="molecule type" value="Genomic_DNA"/>
</dbReference>
<dbReference type="InterPro" id="IPR016186">
    <property type="entry name" value="C-type_lectin-like/link_sf"/>
</dbReference>
<evidence type="ECO:0000256" key="1">
    <source>
        <dbReference type="SAM" id="SignalP"/>
    </source>
</evidence>
<keyword evidence="4" id="KW-1185">Reference proteome</keyword>
<dbReference type="InterPro" id="IPR050111">
    <property type="entry name" value="C-type_lectin/snaclec_domain"/>
</dbReference>
<dbReference type="SUPFAM" id="SSF56436">
    <property type="entry name" value="C-type lectin-like"/>
    <property type="match status" value="1"/>
</dbReference>
<dbReference type="InterPro" id="IPR016187">
    <property type="entry name" value="CTDL_fold"/>
</dbReference>
<feature type="domain" description="C-type lectin" evidence="2">
    <location>
        <begin position="57"/>
        <end position="152"/>
    </location>
</feature>
<evidence type="ECO:0000259" key="2">
    <source>
        <dbReference type="PROSITE" id="PS50041"/>
    </source>
</evidence>
<dbReference type="PROSITE" id="PS50041">
    <property type="entry name" value="C_TYPE_LECTIN_2"/>
    <property type="match status" value="1"/>
</dbReference>
<keyword evidence="3" id="KW-0675">Receptor</keyword>
<sequence>MNLRGKGISVVLILLALCKRCPSKGLCDFDRMFPNLGTERCSSGRRLPPVCLNWTDWGNSSYAFSRTLVTWEDAVKICQDYDAHLILITSEDELNFAQNSITASHSYTWIGVTHRDQNGDSWQWGSGSASYENFEEDYGSGESCPEIRSLPA</sequence>
<feature type="chain" id="PRO_5040165590" evidence="1">
    <location>
        <begin position="24"/>
        <end position="152"/>
    </location>
</feature>
<feature type="signal peptide" evidence="1">
    <location>
        <begin position="1"/>
        <end position="23"/>
    </location>
</feature>
<dbReference type="Pfam" id="PF00059">
    <property type="entry name" value="Lectin_C"/>
    <property type="match status" value="1"/>
</dbReference>
<dbReference type="SMART" id="SM00034">
    <property type="entry name" value="CLECT"/>
    <property type="match status" value="1"/>
</dbReference>
<organism evidence="3 4">
    <name type="scientific">Holothuria leucospilota</name>
    <name type="common">Black long sea cucumber</name>
    <name type="synonym">Mertensiothuria leucospilota</name>
    <dbReference type="NCBI Taxonomy" id="206669"/>
    <lineage>
        <taxon>Eukaryota</taxon>
        <taxon>Metazoa</taxon>
        <taxon>Echinodermata</taxon>
        <taxon>Eleutherozoa</taxon>
        <taxon>Echinozoa</taxon>
        <taxon>Holothuroidea</taxon>
        <taxon>Aspidochirotacea</taxon>
        <taxon>Aspidochirotida</taxon>
        <taxon>Holothuriidae</taxon>
        <taxon>Holothuria</taxon>
    </lineage>
</organism>
<evidence type="ECO:0000313" key="4">
    <source>
        <dbReference type="Proteomes" id="UP001152320"/>
    </source>
</evidence>
<dbReference type="InterPro" id="IPR001304">
    <property type="entry name" value="C-type_lectin-like"/>
</dbReference>
<reference evidence="3" key="1">
    <citation type="submission" date="2021-10" db="EMBL/GenBank/DDBJ databases">
        <title>Tropical sea cucumber genome reveals ecological adaptation and Cuvierian tubules defense mechanism.</title>
        <authorList>
            <person name="Chen T."/>
        </authorList>
    </citation>
    <scope>NUCLEOTIDE SEQUENCE</scope>
    <source>
        <strain evidence="3">Nanhai2018</strain>
        <tissue evidence="3">Muscle</tissue>
    </source>
</reference>
<protein>
    <submittedName>
        <fullName evidence="3">Asialoglycoprotein receptor 2</fullName>
    </submittedName>
</protein>
<dbReference type="Proteomes" id="UP001152320">
    <property type="component" value="Chromosome 18"/>
</dbReference>
<name>A0A9Q1BGK8_HOLLE</name>
<accession>A0A9Q1BGK8</accession>
<proteinExistence type="predicted"/>
<comment type="caution">
    <text evidence="3">The sequence shown here is derived from an EMBL/GenBank/DDBJ whole genome shotgun (WGS) entry which is preliminary data.</text>
</comment>
<evidence type="ECO:0000313" key="3">
    <source>
        <dbReference type="EMBL" id="KAJ8024903.1"/>
    </source>
</evidence>
<keyword evidence="1" id="KW-0732">Signal</keyword>
<dbReference type="PANTHER" id="PTHR22803">
    <property type="entry name" value="MANNOSE, PHOSPHOLIPASE, LECTIN RECEPTOR RELATED"/>
    <property type="match status" value="1"/>
</dbReference>
<gene>
    <name evidence="3" type="ORF">HOLleu_34956</name>
</gene>
<dbReference type="Gene3D" id="3.10.100.10">
    <property type="entry name" value="Mannose-Binding Protein A, subunit A"/>
    <property type="match status" value="1"/>
</dbReference>
<dbReference type="AlphaFoldDB" id="A0A9Q1BGK8"/>
<dbReference type="OrthoDB" id="8950604at2759"/>